<protein>
    <submittedName>
        <fullName evidence="1">Uncharacterized protein</fullName>
    </submittedName>
</protein>
<evidence type="ECO:0000313" key="1">
    <source>
        <dbReference type="EMBL" id="KAK3716655.1"/>
    </source>
</evidence>
<comment type="caution">
    <text evidence="1">The sequence shown here is derived from an EMBL/GenBank/DDBJ whole genome shotgun (WGS) entry which is preliminary data.</text>
</comment>
<sequence>MPGGSTIVDVTYDDPRTGQRVHERRIQEIPDEEVDYVRQRERDMVLARRPDNEPLEAFYRRDYYYHETDRSRARTGFADAHDSAPRRARSDRGAASRRRSPSSSSASSSDSSTEDRRRHRRGHRRARSERAAEIDDDDGGYAWYSEKPRRDCNFFEKNFDSSYDGIFAAAAGAAIGAMTARRFAYKQGDEKDKQRWKTLGGAAAGAAAFNLAENRYRVFTEEREVRRKEERAAAAS</sequence>
<reference evidence="1" key="1">
    <citation type="submission" date="2023-07" db="EMBL/GenBank/DDBJ databases">
        <title>Black Yeasts Isolated from many extreme environments.</title>
        <authorList>
            <person name="Coleine C."/>
            <person name="Stajich J.E."/>
            <person name="Selbmann L."/>
        </authorList>
    </citation>
    <scope>NUCLEOTIDE SEQUENCE</scope>
    <source>
        <strain evidence="1">CCFEE 5714</strain>
    </source>
</reference>
<evidence type="ECO:0000313" key="2">
    <source>
        <dbReference type="Proteomes" id="UP001281147"/>
    </source>
</evidence>
<name>A0ACC3NH35_9PEZI</name>
<proteinExistence type="predicted"/>
<gene>
    <name evidence="1" type="ORF">LTR37_006285</name>
</gene>
<accession>A0ACC3NH35</accession>
<organism evidence="1 2">
    <name type="scientific">Vermiconidia calcicola</name>
    <dbReference type="NCBI Taxonomy" id="1690605"/>
    <lineage>
        <taxon>Eukaryota</taxon>
        <taxon>Fungi</taxon>
        <taxon>Dikarya</taxon>
        <taxon>Ascomycota</taxon>
        <taxon>Pezizomycotina</taxon>
        <taxon>Dothideomycetes</taxon>
        <taxon>Dothideomycetidae</taxon>
        <taxon>Mycosphaerellales</taxon>
        <taxon>Extremaceae</taxon>
        <taxon>Vermiconidia</taxon>
    </lineage>
</organism>
<dbReference type="Proteomes" id="UP001281147">
    <property type="component" value="Unassembled WGS sequence"/>
</dbReference>
<dbReference type="EMBL" id="JAUTXU010000041">
    <property type="protein sequence ID" value="KAK3716655.1"/>
    <property type="molecule type" value="Genomic_DNA"/>
</dbReference>
<keyword evidence="2" id="KW-1185">Reference proteome</keyword>